<feature type="domain" description="PAC" evidence="8">
    <location>
        <begin position="295"/>
        <end position="347"/>
    </location>
</feature>
<dbReference type="KEGG" id="cao:Celal_3642"/>
<dbReference type="PANTHER" id="PTHR43304">
    <property type="entry name" value="PHYTOCHROME-LIKE PROTEIN CPH1"/>
    <property type="match status" value="1"/>
</dbReference>
<feature type="domain" description="Histidine kinase" evidence="7">
    <location>
        <begin position="755"/>
        <end position="968"/>
    </location>
</feature>
<dbReference type="Pfam" id="PF08448">
    <property type="entry name" value="PAS_4"/>
    <property type="match status" value="1"/>
</dbReference>
<evidence type="ECO:0000256" key="4">
    <source>
        <dbReference type="ARBA" id="ARBA00022679"/>
    </source>
</evidence>
<dbReference type="SMART" id="SM00387">
    <property type="entry name" value="HATPase_c"/>
    <property type="match status" value="1"/>
</dbReference>
<dbReference type="AlphaFoldDB" id="E6X987"/>
<dbReference type="InterPro" id="IPR035965">
    <property type="entry name" value="PAS-like_dom_sf"/>
</dbReference>
<dbReference type="Gene3D" id="3.30.565.10">
    <property type="entry name" value="Histidine kinase-like ATPase, C-terminal domain"/>
    <property type="match status" value="1"/>
</dbReference>
<dbReference type="eggNOG" id="COG2202">
    <property type="taxonomic scope" value="Bacteria"/>
</dbReference>
<accession>E6X987</accession>
<dbReference type="EMBL" id="CP002453">
    <property type="protein sequence ID" value="ADV50897.1"/>
    <property type="molecule type" value="Genomic_DNA"/>
</dbReference>
<dbReference type="CDD" id="cd00130">
    <property type="entry name" value="PAS"/>
    <property type="match status" value="3"/>
</dbReference>
<dbReference type="Pfam" id="PF02518">
    <property type="entry name" value="HATPase_c"/>
    <property type="match status" value="1"/>
</dbReference>
<dbReference type="Gene3D" id="2.10.70.100">
    <property type="match status" value="2"/>
</dbReference>
<dbReference type="InterPro" id="IPR036890">
    <property type="entry name" value="HATPase_C_sf"/>
</dbReference>
<feature type="domain" description="PAC" evidence="8">
    <location>
        <begin position="423"/>
        <end position="474"/>
    </location>
</feature>
<evidence type="ECO:0000256" key="2">
    <source>
        <dbReference type="ARBA" id="ARBA00012438"/>
    </source>
</evidence>
<evidence type="ECO:0000259" key="8">
    <source>
        <dbReference type="PROSITE" id="PS50113"/>
    </source>
</evidence>
<reference evidence="9 10" key="1">
    <citation type="journal article" date="2010" name="Stand. Genomic Sci.">
        <title>Complete genome sequence of Cellulophaga algicola type strain (IC166).</title>
        <authorList>
            <person name="Abt B."/>
            <person name="Lu M."/>
            <person name="Misra M."/>
            <person name="Han C."/>
            <person name="Nolan M."/>
            <person name="Lucas S."/>
            <person name="Hammon N."/>
            <person name="Deshpande S."/>
            <person name="Cheng J.F."/>
            <person name="Tapia R."/>
            <person name="Goodwin L."/>
            <person name="Pitluck S."/>
            <person name="Liolios K."/>
            <person name="Pagani I."/>
            <person name="Ivanova N."/>
            <person name="Mavromatis K."/>
            <person name="Ovchinikova G."/>
            <person name="Pati A."/>
            <person name="Chen A."/>
            <person name="Palaniappan K."/>
            <person name="Land M."/>
            <person name="Hauser L."/>
            <person name="Chang Y.J."/>
            <person name="Jeffries C.D."/>
            <person name="Detter J.C."/>
            <person name="Brambilla E."/>
            <person name="Rohde M."/>
            <person name="Tindall B.J."/>
            <person name="Goker M."/>
            <person name="Woyke T."/>
            <person name="Bristow J."/>
            <person name="Eisen J.A."/>
            <person name="Markowitz V."/>
            <person name="Hugenholtz P."/>
            <person name="Kyrpides N.C."/>
            <person name="Klenk H.P."/>
            <person name="Lapidus A."/>
        </authorList>
    </citation>
    <scope>NUCLEOTIDE SEQUENCE [LARGE SCALE GENOMIC DNA]</scope>
    <source>
        <strain evidence="10">DSM 14237 / IC166 / ACAM 630</strain>
    </source>
</reference>
<feature type="transmembrane region" description="Helical" evidence="6">
    <location>
        <begin position="158"/>
        <end position="178"/>
    </location>
</feature>
<dbReference type="InterPro" id="IPR052162">
    <property type="entry name" value="Sensor_kinase/Photoreceptor"/>
</dbReference>
<dbReference type="Pfam" id="PF08447">
    <property type="entry name" value="PAS_3"/>
    <property type="match status" value="2"/>
</dbReference>
<dbReference type="HOGENOM" id="CLU_306051_0_0_10"/>
<evidence type="ECO:0000313" key="10">
    <source>
        <dbReference type="Proteomes" id="UP000008634"/>
    </source>
</evidence>
<dbReference type="InterPro" id="IPR004358">
    <property type="entry name" value="Sig_transdc_His_kin-like_C"/>
</dbReference>
<evidence type="ECO:0000256" key="1">
    <source>
        <dbReference type="ARBA" id="ARBA00000085"/>
    </source>
</evidence>
<sequence length="968" mass="111049">MITIGVLIVSGVLVVSHIISLLDAETENIDLVGKQHMMSKSIVNDALHIGNAPNSMSTKDISRLKNLTNELKNSQVNLLEHYSENNKTIDSLLKKNESSYNQMLSSSSAITIDLDPNRLKNQLEKIYEAQSSYSVNLDLIRDTFQEEVHSKLQLLMNILWIFASCILLIIVGESAFIMRPIFKQLLYKNKELQAINEELELSKVVISKNMLALTKLKIDLETKEAYNRIFIEQAPMAIAMVDNDMCYLAVSKRWITDYKMEGKEFIGRSHYDLFPEISEDWKKMHQRCLGGAIDINNEEPFIRADGSLQWLYWDVRPWYDLDGKIGGILMQTGDITAVKENELESKRTDEIIEKTNEISRIGTWELDLLKNEVYWSTIVCEIHEVPHDFEPQLTSSIHFYKEGKSRNLVVKSVKEAISDGKSFDIEVELVTQNNANIWVRAIGQTELVEGKCTRLFGIFQDISVIKKSEGELLRKNKLLNFAEEITLMGNWQWDTVADVVLWSNNLYNIFKLDKNIEIIKFDTYFSFVHPDDREIVTEYFKKSVNKKSLVKFTHRIIAGDGKVKTIQLLGEVIRDNLGNIIEMIGTCQDITEQKKSEVALIRKNQLLTLGEEIAQMGHWQWDTVVDKVIWSNNLYRIFELDNSKIDLKFETYLSFVHPEDSLNVIEYFEKAAKEKIFDSFSHRIITVTGIIKTVQLMGEVFTNEKGEIIEMIGTGQDVTEQKMVEQKIVAAKENLEAFSKKLIAQNTQLADFTHITSHNLRAPVSNLNTLLDFYKESESESEKLDLFKKIETVIYHLTSTLNTLIEALQTKNDTTKELEKVSFNEILNKTKEILTAEILKSEITIQVDFSEIENINYNKIYLESIFLNLVSNAMKYKAEDRTPKLTIISVITNGKIELKFQDNGLGIDLKKHGHKLFGLNKVFHRHPDARGVGLFMTKTQVEAMGGTIWAESTVNEGTTFIINFNLNE</sequence>
<name>E6X987_CELAD</name>
<protein>
    <recommendedName>
        <fullName evidence="2">histidine kinase</fullName>
        <ecNumber evidence="2">2.7.13.3</ecNumber>
    </recommendedName>
</protein>
<dbReference type="SUPFAM" id="SSF55874">
    <property type="entry name" value="ATPase domain of HSP90 chaperone/DNA topoisomerase II/histidine kinase"/>
    <property type="match status" value="1"/>
</dbReference>
<keyword evidence="6" id="KW-0812">Transmembrane</keyword>
<dbReference type="Gene3D" id="1.10.287.130">
    <property type="match status" value="1"/>
</dbReference>
<dbReference type="InterPro" id="IPR001610">
    <property type="entry name" value="PAC"/>
</dbReference>
<dbReference type="PANTHER" id="PTHR43304:SF1">
    <property type="entry name" value="PAC DOMAIN-CONTAINING PROTEIN"/>
    <property type="match status" value="1"/>
</dbReference>
<keyword evidence="6" id="KW-0472">Membrane</keyword>
<dbReference type="Proteomes" id="UP000008634">
    <property type="component" value="Chromosome"/>
</dbReference>
<dbReference type="PRINTS" id="PR00344">
    <property type="entry name" value="BCTRLSENSOR"/>
</dbReference>
<dbReference type="EC" id="2.7.13.3" evidence="2"/>
<evidence type="ECO:0000256" key="3">
    <source>
        <dbReference type="ARBA" id="ARBA00022553"/>
    </source>
</evidence>
<dbReference type="GO" id="GO:0004673">
    <property type="term" value="F:protein histidine kinase activity"/>
    <property type="evidence" value="ECO:0007669"/>
    <property type="project" value="UniProtKB-EC"/>
</dbReference>
<dbReference type="STRING" id="688270.Celal_3642"/>
<dbReference type="InterPro" id="IPR013655">
    <property type="entry name" value="PAS_fold_3"/>
</dbReference>
<feature type="domain" description="PAC" evidence="8">
    <location>
        <begin position="678"/>
        <end position="730"/>
    </location>
</feature>
<dbReference type="Gene3D" id="3.30.450.20">
    <property type="entry name" value="PAS domain"/>
    <property type="match status" value="4"/>
</dbReference>
<dbReference type="InterPro" id="IPR003594">
    <property type="entry name" value="HATPase_dom"/>
</dbReference>
<feature type="domain" description="PAC" evidence="8">
    <location>
        <begin position="550"/>
        <end position="602"/>
    </location>
</feature>
<dbReference type="InterPro" id="IPR013656">
    <property type="entry name" value="PAS_4"/>
</dbReference>
<dbReference type="InterPro" id="IPR005467">
    <property type="entry name" value="His_kinase_dom"/>
</dbReference>
<dbReference type="InterPro" id="IPR000014">
    <property type="entry name" value="PAS"/>
</dbReference>
<evidence type="ECO:0000313" key="9">
    <source>
        <dbReference type="EMBL" id="ADV50897.1"/>
    </source>
</evidence>
<gene>
    <name evidence="9" type="ordered locus">Celal_3642</name>
</gene>
<evidence type="ECO:0000259" key="7">
    <source>
        <dbReference type="PROSITE" id="PS50109"/>
    </source>
</evidence>
<organism evidence="9 10">
    <name type="scientific">Cellulophaga algicola (strain DSM 14237 / IC166 / ACAM 630)</name>
    <dbReference type="NCBI Taxonomy" id="688270"/>
    <lineage>
        <taxon>Bacteria</taxon>
        <taxon>Pseudomonadati</taxon>
        <taxon>Bacteroidota</taxon>
        <taxon>Flavobacteriia</taxon>
        <taxon>Flavobacteriales</taxon>
        <taxon>Flavobacteriaceae</taxon>
        <taxon>Cellulophaga</taxon>
    </lineage>
</organism>
<dbReference type="eggNOG" id="COG4251">
    <property type="taxonomic scope" value="Bacteria"/>
</dbReference>
<proteinExistence type="predicted"/>
<keyword evidence="5 9" id="KW-0418">Kinase</keyword>
<dbReference type="InterPro" id="IPR000700">
    <property type="entry name" value="PAS-assoc_C"/>
</dbReference>
<dbReference type="PROSITE" id="PS50113">
    <property type="entry name" value="PAC"/>
    <property type="match status" value="4"/>
</dbReference>
<keyword evidence="10" id="KW-1185">Reference proteome</keyword>
<keyword evidence="3" id="KW-0597">Phosphoprotein</keyword>
<dbReference type="SMART" id="SM00086">
    <property type="entry name" value="PAC"/>
    <property type="match status" value="4"/>
</dbReference>
<keyword evidence="4" id="KW-0808">Transferase</keyword>
<dbReference type="PROSITE" id="PS50109">
    <property type="entry name" value="HIS_KIN"/>
    <property type="match status" value="1"/>
</dbReference>
<dbReference type="NCBIfam" id="TIGR00229">
    <property type="entry name" value="sensory_box"/>
    <property type="match status" value="2"/>
</dbReference>
<keyword evidence="6" id="KW-1133">Transmembrane helix</keyword>
<comment type="catalytic activity">
    <reaction evidence="1">
        <text>ATP + protein L-histidine = ADP + protein N-phospho-L-histidine.</text>
        <dbReference type="EC" id="2.7.13.3"/>
    </reaction>
</comment>
<evidence type="ECO:0000256" key="6">
    <source>
        <dbReference type="SAM" id="Phobius"/>
    </source>
</evidence>
<evidence type="ECO:0000256" key="5">
    <source>
        <dbReference type="ARBA" id="ARBA00022777"/>
    </source>
</evidence>
<dbReference type="SUPFAM" id="SSF55785">
    <property type="entry name" value="PYP-like sensor domain (PAS domain)"/>
    <property type="match status" value="4"/>
</dbReference>